<feature type="domain" description="Transcription factor zinc-finger" evidence="1">
    <location>
        <begin position="69"/>
        <end position="110"/>
    </location>
</feature>
<dbReference type="Pfam" id="PF13453">
    <property type="entry name" value="Zn_ribbon_TFIIB"/>
    <property type="match status" value="2"/>
</dbReference>
<sequence length="130" mass="15064">MNCPRCKTVLKADKIKDFKARFEVDYCTSCGGTWFDKNELSQIEHVIEPTLLEIRKVPTKTKQQEPLCCPCCNNLQYLQKAEHPRDKKVIIDYCPSCKGIWLDKGELAAIQKENWLITIGKIFKWLVGED</sequence>
<dbReference type="EMBL" id="JAENRR010000101">
    <property type="protein sequence ID" value="MBK3519889.1"/>
    <property type="molecule type" value="Genomic_DNA"/>
</dbReference>
<evidence type="ECO:0000313" key="2">
    <source>
        <dbReference type="EMBL" id="MBK3519889.1"/>
    </source>
</evidence>
<name>A0ABS1HRT6_9BACT</name>
<keyword evidence="3" id="KW-1185">Reference proteome</keyword>
<dbReference type="RefSeq" id="WP_200467108.1">
    <property type="nucleotide sequence ID" value="NZ_JAENRR010000101.1"/>
</dbReference>
<feature type="domain" description="Transcription factor zinc-finger" evidence="1">
    <location>
        <begin position="2"/>
        <end position="43"/>
    </location>
</feature>
<protein>
    <submittedName>
        <fullName evidence="2">Zf-TFIIB domain-containing protein</fullName>
    </submittedName>
</protein>
<dbReference type="InterPro" id="IPR027392">
    <property type="entry name" value="TF_Znf"/>
</dbReference>
<evidence type="ECO:0000313" key="3">
    <source>
        <dbReference type="Proteomes" id="UP000605676"/>
    </source>
</evidence>
<organism evidence="2 3">
    <name type="scientific">Carboxylicivirga marina</name>
    <dbReference type="NCBI Taxonomy" id="2800988"/>
    <lineage>
        <taxon>Bacteria</taxon>
        <taxon>Pseudomonadati</taxon>
        <taxon>Bacteroidota</taxon>
        <taxon>Bacteroidia</taxon>
        <taxon>Marinilabiliales</taxon>
        <taxon>Marinilabiliaceae</taxon>
        <taxon>Carboxylicivirga</taxon>
    </lineage>
</organism>
<dbReference type="Proteomes" id="UP000605676">
    <property type="component" value="Unassembled WGS sequence"/>
</dbReference>
<accession>A0ABS1HRT6</accession>
<evidence type="ECO:0000259" key="1">
    <source>
        <dbReference type="Pfam" id="PF13453"/>
    </source>
</evidence>
<gene>
    <name evidence="2" type="ORF">JIV24_21300</name>
</gene>
<proteinExistence type="predicted"/>
<comment type="caution">
    <text evidence="2">The sequence shown here is derived from an EMBL/GenBank/DDBJ whole genome shotgun (WGS) entry which is preliminary data.</text>
</comment>
<reference evidence="2 3" key="1">
    <citation type="submission" date="2021-01" db="EMBL/GenBank/DDBJ databases">
        <title>Carboxyliciviraga sp.nov., isolated from coastal sediments.</title>
        <authorList>
            <person name="Lu D."/>
            <person name="Zhang T."/>
        </authorList>
    </citation>
    <scope>NUCLEOTIDE SEQUENCE [LARGE SCALE GENOMIC DNA]</scope>
    <source>
        <strain evidence="2 3">N1Y132</strain>
    </source>
</reference>